<dbReference type="RefSeq" id="WP_008607056.1">
    <property type="nucleotide sequence ID" value="NZ_ALAB01000005.1"/>
</dbReference>
<dbReference type="PATRIC" id="fig|1197174.4.peg.679"/>
<protein>
    <submittedName>
        <fullName evidence="1">Uncharacterized protein</fullName>
    </submittedName>
</protein>
<evidence type="ECO:0000313" key="2">
    <source>
        <dbReference type="Proteomes" id="UP000012043"/>
    </source>
</evidence>
<dbReference type="AlphaFoldDB" id="J1QLB6"/>
<dbReference type="Proteomes" id="UP000012043">
    <property type="component" value="Unassembled WGS sequence"/>
</dbReference>
<evidence type="ECO:0000313" key="1">
    <source>
        <dbReference type="EMBL" id="EJI86376.1"/>
    </source>
</evidence>
<accession>J1QLB6</accession>
<proteinExistence type="predicted"/>
<comment type="caution">
    <text evidence="1">The sequence shown here is derived from an EMBL/GenBank/DDBJ whole genome shotgun (WGS) entry which is preliminary data.</text>
</comment>
<dbReference type="EMBL" id="ALAB01000005">
    <property type="protein sequence ID" value="EJI86376.1"/>
    <property type="molecule type" value="Genomic_DNA"/>
</dbReference>
<keyword evidence="2" id="KW-1185">Reference proteome</keyword>
<name>J1QLB6_9ALTE</name>
<organism evidence="1 2">
    <name type="scientific">Alishewanella aestuarii B11</name>
    <dbReference type="NCBI Taxonomy" id="1197174"/>
    <lineage>
        <taxon>Bacteria</taxon>
        <taxon>Pseudomonadati</taxon>
        <taxon>Pseudomonadota</taxon>
        <taxon>Gammaproteobacteria</taxon>
        <taxon>Alteromonadales</taxon>
        <taxon>Alteromonadaceae</taxon>
        <taxon>Alishewanella</taxon>
    </lineage>
</organism>
<sequence>MSSSVFYQDAAKQQWISLSARKQNGHHIDMLACGKAIAPEHGAAEPTYPLALLPVPKNK</sequence>
<reference evidence="1 2" key="1">
    <citation type="journal article" date="2012" name="J. Bacteriol.">
        <title>Genome Sequence of Pectin-Degrading Alishewanella aestuarii Strain B11T, Isolated from Tidal Flat Sediment.</title>
        <authorList>
            <person name="Jung J."/>
            <person name="Choi S."/>
            <person name="Chun J."/>
            <person name="Park W."/>
        </authorList>
    </citation>
    <scope>NUCLEOTIDE SEQUENCE [LARGE SCALE GENOMIC DNA]</scope>
    <source>
        <strain evidence="1 2">B11</strain>
    </source>
</reference>
<gene>
    <name evidence="1" type="ORF">AEST_06920</name>
</gene>